<dbReference type="PANTHER" id="PTHR30273">
    <property type="entry name" value="PERIPLASMIC SIGNAL SENSOR AND SIGMA FACTOR ACTIVATOR FECR-RELATED"/>
    <property type="match status" value="1"/>
</dbReference>
<dbReference type="Gene3D" id="2.60.120.200">
    <property type="match status" value="1"/>
</dbReference>
<dbReference type="PANTHER" id="PTHR30273:SF2">
    <property type="entry name" value="PROTEIN FECR"/>
    <property type="match status" value="1"/>
</dbReference>
<keyword evidence="4" id="KW-0812">Transmembrane</keyword>
<dbReference type="SMART" id="SM00560">
    <property type="entry name" value="LamGL"/>
    <property type="match status" value="1"/>
</dbReference>
<dbReference type="AlphaFoldDB" id="A0A1I3H1B0"/>
<feature type="region of interest" description="Disordered" evidence="3">
    <location>
        <begin position="385"/>
        <end position="404"/>
    </location>
</feature>
<dbReference type="InterPro" id="IPR013320">
    <property type="entry name" value="ConA-like_dom_sf"/>
</dbReference>
<dbReference type="Pfam" id="PF13385">
    <property type="entry name" value="Laminin_G_3"/>
    <property type="match status" value="1"/>
</dbReference>
<keyword evidence="2" id="KW-1015">Disulfide bond</keyword>
<dbReference type="EMBL" id="FOQD01000007">
    <property type="protein sequence ID" value="SFI29471.1"/>
    <property type="molecule type" value="Genomic_DNA"/>
</dbReference>
<feature type="transmembrane region" description="Helical" evidence="4">
    <location>
        <begin position="83"/>
        <end position="99"/>
    </location>
</feature>
<keyword evidence="4" id="KW-0472">Membrane</keyword>
<dbReference type="InterPro" id="IPR012373">
    <property type="entry name" value="Ferrdict_sens_TM"/>
</dbReference>
<protein>
    <submittedName>
        <fullName evidence="6">FecR protein</fullName>
    </submittedName>
</protein>
<evidence type="ECO:0000256" key="4">
    <source>
        <dbReference type="SAM" id="Phobius"/>
    </source>
</evidence>
<proteinExistence type="predicted"/>
<dbReference type="GO" id="GO:0016989">
    <property type="term" value="F:sigma factor antagonist activity"/>
    <property type="evidence" value="ECO:0007669"/>
    <property type="project" value="TreeGrafter"/>
</dbReference>
<reference evidence="7" key="1">
    <citation type="submission" date="2016-10" db="EMBL/GenBank/DDBJ databases">
        <authorList>
            <person name="Varghese N."/>
            <person name="Submissions S."/>
        </authorList>
    </citation>
    <scope>NUCLEOTIDE SEQUENCE [LARGE SCALE GENOMIC DNA]</scope>
    <source>
        <strain evidence="7">DSM 26348</strain>
    </source>
</reference>
<evidence type="ECO:0000259" key="5">
    <source>
        <dbReference type="SMART" id="SM00560"/>
    </source>
</evidence>
<dbReference type="RefSeq" id="WP_175517378.1">
    <property type="nucleotide sequence ID" value="NZ_FOQD01000007.1"/>
</dbReference>
<evidence type="ECO:0000313" key="6">
    <source>
        <dbReference type="EMBL" id="SFI29471.1"/>
    </source>
</evidence>
<name>A0A1I3H1B0_9PLAN</name>
<keyword evidence="4" id="KW-1133">Transmembrane helix</keyword>
<dbReference type="STRING" id="1576369.SAMN05421753_107211"/>
<gene>
    <name evidence="6" type="ORF">SAMN05421753_107211</name>
</gene>
<sequence length="494" mass="55239">MNPNYEFQDLVQRYAEGRASTAEVEQLGDRLRQSADARRQFVSLMNLDTALESIAAEWIVDHPPAGPKLPITPRRRVLIRKRYLIAIVACLVLLVSHGWNERVKHRSYAKVENGTGVPELTDGTELKDQWIEIAGGTLELLTPTAARVVIEAPATFKFESAQRLRLKRGRLAADIPPSARKFTVVTPSGEAVDLGTKFGVDVPMRSEAEIHVFQGEVIAQSSDGGKRQNLHTGEAFRLKSGGGAARELRSAAFIRPEEINSLHAALTAGQPFRSSEAIRELREDPALVALLDFESADLPDGTYDCVQGRWPGSRAAEFVKTGDHVRLDAGDGREWPQLTLAAWVRLDQDGSPYQSLFHTDRWNHKTPGHIHWMVTDQRKMRLEMHGNVPPDESDRLSTPPDSRSPVLRNQGRWIHLAAVYDADARSVRFYLNGRFDNEVRLQTAHPARLGPAQIGNWNQADRKLSGRIDEIVVLGRAMDDIEVRNLYDAGNPYR</sequence>
<organism evidence="6 7">
    <name type="scientific">Planctomicrobium piriforme</name>
    <dbReference type="NCBI Taxonomy" id="1576369"/>
    <lineage>
        <taxon>Bacteria</taxon>
        <taxon>Pseudomonadati</taxon>
        <taxon>Planctomycetota</taxon>
        <taxon>Planctomycetia</taxon>
        <taxon>Planctomycetales</taxon>
        <taxon>Planctomycetaceae</taxon>
        <taxon>Planctomicrobium</taxon>
    </lineage>
</organism>
<dbReference type="InterPro" id="IPR006860">
    <property type="entry name" value="FecR"/>
</dbReference>
<feature type="domain" description="LamG-like jellyroll fold" evidence="5">
    <location>
        <begin position="336"/>
        <end position="481"/>
    </location>
</feature>
<dbReference type="InterPro" id="IPR006558">
    <property type="entry name" value="LamG-like"/>
</dbReference>
<evidence type="ECO:0000256" key="1">
    <source>
        <dbReference type="ARBA" id="ARBA00022729"/>
    </source>
</evidence>
<keyword evidence="7" id="KW-1185">Reference proteome</keyword>
<dbReference type="SUPFAM" id="SSF49899">
    <property type="entry name" value="Concanavalin A-like lectins/glucanases"/>
    <property type="match status" value="1"/>
</dbReference>
<dbReference type="Proteomes" id="UP000199518">
    <property type="component" value="Unassembled WGS sequence"/>
</dbReference>
<dbReference type="Gene3D" id="2.60.120.1440">
    <property type="match status" value="1"/>
</dbReference>
<evidence type="ECO:0000256" key="2">
    <source>
        <dbReference type="ARBA" id="ARBA00023157"/>
    </source>
</evidence>
<keyword evidence="1" id="KW-0732">Signal</keyword>
<evidence type="ECO:0000256" key="3">
    <source>
        <dbReference type="SAM" id="MobiDB-lite"/>
    </source>
</evidence>
<evidence type="ECO:0000313" key="7">
    <source>
        <dbReference type="Proteomes" id="UP000199518"/>
    </source>
</evidence>
<dbReference type="Pfam" id="PF04773">
    <property type="entry name" value="FecR"/>
    <property type="match status" value="1"/>
</dbReference>
<accession>A0A1I3H1B0</accession>